<gene>
    <name evidence="2" type="ORF">COY90_04560</name>
</gene>
<evidence type="ECO:0000313" key="3">
    <source>
        <dbReference type="Proteomes" id="UP000230108"/>
    </source>
</evidence>
<dbReference type="SUPFAM" id="SSF51182">
    <property type="entry name" value="RmlC-like cupins"/>
    <property type="match status" value="1"/>
</dbReference>
<dbReference type="InterPro" id="IPR013096">
    <property type="entry name" value="Cupin_2"/>
</dbReference>
<dbReference type="PANTHER" id="PTHR37694">
    <property type="entry name" value="SLR8022 PROTEIN"/>
    <property type="match status" value="1"/>
</dbReference>
<dbReference type="CDD" id="cd02230">
    <property type="entry name" value="cupin_HP0902-like"/>
    <property type="match status" value="1"/>
</dbReference>
<evidence type="ECO:0000313" key="2">
    <source>
        <dbReference type="EMBL" id="PIY68697.1"/>
    </source>
</evidence>
<protein>
    <submittedName>
        <fullName evidence="2">Cupin domain-containing protein</fullName>
    </submittedName>
</protein>
<dbReference type="Pfam" id="PF07883">
    <property type="entry name" value="Cupin_2"/>
    <property type="match status" value="1"/>
</dbReference>
<dbReference type="Gene3D" id="2.60.120.10">
    <property type="entry name" value="Jelly Rolls"/>
    <property type="match status" value="1"/>
</dbReference>
<dbReference type="InterPro" id="IPR011051">
    <property type="entry name" value="RmlC_Cupin_sf"/>
</dbReference>
<evidence type="ECO:0000259" key="1">
    <source>
        <dbReference type="Pfam" id="PF07883"/>
    </source>
</evidence>
<comment type="caution">
    <text evidence="2">The sequence shown here is derived from an EMBL/GenBank/DDBJ whole genome shotgun (WGS) entry which is preliminary data.</text>
</comment>
<feature type="domain" description="Cupin type-2" evidence="1">
    <location>
        <begin position="37"/>
        <end position="96"/>
    </location>
</feature>
<dbReference type="PANTHER" id="PTHR37694:SF1">
    <property type="entry name" value="SLR8022 PROTEIN"/>
    <property type="match status" value="1"/>
</dbReference>
<organism evidence="2 3">
    <name type="scientific">Candidatus Roizmanbacteria bacterium CG_4_10_14_0_8_um_filter_39_9</name>
    <dbReference type="NCBI Taxonomy" id="1974829"/>
    <lineage>
        <taxon>Bacteria</taxon>
        <taxon>Candidatus Roizmaniibacteriota</taxon>
    </lineage>
</organism>
<dbReference type="AlphaFoldDB" id="A0A2M7QCP0"/>
<dbReference type="InterPro" id="IPR014710">
    <property type="entry name" value="RmlC-like_jellyroll"/>
</dbReference>
<proteinExistence type="predicted"/>
<dbReference type="Proteomes" id="UP000230108">
    <property type="component" value="Unassembled WGS sequence"/>
</dbReference>
<dbReference type="EMBL" id="PFLF01000097">
    <property type="protein sequence ID" value="PIY68697.1"/>
    <property type="molecule type" value="Genomic_DNA"/>
</dbReference>
<reference evidence="3" key="1">
    <citation type="submission" date="2017-09" db="EMBL/GenBank/DDBJ databases">
        <title>Depth-based differentiation of microbial function through sediment-hosted aquifers and enrichment of novel symbionts in the deep terrestrial subsurface.</title>
        <authorList>
            <person name="Probst A.J."/>
            <person name="Ladd B."/>
            <person name="Jarett J.K."/>
            <person name="Geller-Mcgrath D.E."/>
            <person name="Sieber C.M.K."/>
            <person name="Emerson J.B."/>
            <person name="Anantharaman K."/>
            <person name="Thomas B.C."/>
            <person name="Malmstrom R."/>
            <person name="Stieglmeier M."/>
            <person name="Klingl A."/>
            <person name="Woyke T."/>
            <person name="Ryan C.M."/>
            <person name="Banfield J.F."/>
        </authorList>
    </citation>
    <scope>NUCLEOTIDE SEQUENCE [LARGE SCALE GENOMIC DNA]</scope>
</reference>
<accession>A0A2M7QCP0</accession>
<sequence length="107" mass="11989">MNNISILHFSLNQHINYQDGSVVSREIFKNQSGTVTLFAFAKGQGLSEHKTLYDAFVFIIDGEADIIISGILNKVKAGEIIHMPADIPHALKAKQQFKMLLTMMKKK</sequence>
<name>A0A2M7QCP0_9BACT</name>